<evidence type="ECO:0000256" key="2">
    <source>
        <dbReference type="ARBA" id="ARBA00022777"/>
    </source>
</evidence>
<keyword evidence="7" id="KW-1185">Reference proteome</keyword>
<keyword evidence="1" id="KW-0808">Transferase</keyword>
<dbReference type="InterPro" id="IPR036890">
    <property type="entry name" value="HATPase_C_sf"/>
</dbReference>
<comment type="caution">
    <text evidence="6">The sequence shown here is derived from an EMBL/GenBank/DDBJ whole genome shotgun (WGS) entry which is preliminary data.</text>
</comment>
<sequence length="557" mass="57243">MLIVVVVLVGAAFDPLHPVPSAPFALVVALQVLHCLTPWRSRWSLAVQALLLPWAGPAAAGMVAASALLILRGTARWCAFATVVVTAAVTAAVLAPATPFGITLAVLNAACQGLVLFGVTRLGDTRAALHAARAELAAGSVSDERSRAARELDSVLGTALSTIVSLAGHGEAAKIAEVSRATAARARAVPAPAAAAAPEPDLMPRLALPILVAVHAGYLVTALIYLGGRPVLSLLAAGILGLHLHHALPRPYGARPGHGVWTACLLLLLTAVTLLLPGQAHPQLAGFAVAGFLALGRAWWPVAGAVVAALAVVLAVRGQAPAENLYWTFDAVAVAAMFHGLAVQTSLVLQARRAQRALAALAAADERRRISRDVHDLLGYGLSAITVKAELAVRAGEENAREQLVEIAAIARRSLAALRDIPAEPDPRLSLAAEIDSACSVLRAAGVEVTVRRESDRDDALPAIVLREAVTNVLRHSEAGHCLIEITEDGLLVVNDGVHGPPGAGEGGSGTANLTARVTAAGGTLTAGYADGEYRLVVLYPAVLSGDADGVEPVARV</sequence>
<feature type="transmembrane region" description="Helical" evidence="4">
    <location>
        <begin position="325"/>
        <end position="343"/>
    </location>
</feature>
<evidence type="ECO:0000256" key="3">
    <source>
        <dbReference type="ARBA" id="ARBA00023012"/>
    </source>
</evidence>
<protein>
    <submittedName>
        <fullName evidence="6">Sensor histidine kinase</fullName>
    </submittedName>
</protein>
<keyword evidence="4" id="KW-0472">Membrane</keyword>
<proteinExistence type="predicted"/>
<feature type="transmembrane region" description="Helical" evidence="4">
    <location>
        <begin position="77"/>
        <end position="94"/>
    </location>
</feature>
<name>A0ABV8FBE5_9ACTN</name>
<accession>A0ABV8FBE5</accession>
<dbReference type="InterPro" id="IPR011712">
    <property type="entry name" value="Sig_transdc_His_kin_sub3_dim/P"/>
</dbReference>
<evidence type="ECO:0000313" key="7">
    <source>
        <dbReference type="Proteomes" id="UP001595698"/>
    </source>
</evidence>
<dbReference type="Gene3D" id="3.30.565.10">
    <property type="entry name" value="Histidine kinase-like ATPase, C-terminal domain"/>
    <property type="match status" value="1"/>
</dbReference>
<dbReference type="InterPro" id="IPR050482">
    <property type="entry name" value="Sensor_HK_TwoCompSys"/>
</dbReference>
<organism evidence="6 7">
    <name type="scientific">Streptosporangium jomthongense</name>
    <dbReference type="NCBI Taxonomy" id="1193683"/>
    <lineage>
        <taxon>Bacteria</taxon>
        <taxon>Bacillati</taxon>
        <taxon>Actinomycetota</taxon>
        <taxon>Actinomycetes</taxon>
        <taxon>Streptosporangiales</taxon>
        <taxon>Streptosporangiaceae</taxon>
        <taxon>Streptosporangium</taxon>
    </lineage>
</organism>
<keyword evidence="4" id="KW-0812">Transmembrane</keyword>
<dbReference type="RefSeq" id="WP_386195030.1">
    <property type="nucleotide sequence ID" value="NZ_JBHSBC010000039.1"/>
</dbReference>
<dbReference type="GO" id="GO:0016301">
    <property type="term" value="F:kinase activity"/>
    <property type="evidence" value="ECO:0007669"/>
    <property type="project" value="UniProtKB-KW"/>
</dbReference>
<dbReference type="PANTHER" id="PTHR24421">
    <property type="entry name" value="NITRATE/NITRITE SENSOR PROTEIN NARX-RELATED"/>
    <property type="match status" value="1"/>
</dbReference>
<evidence type="ECO:0000256" key="1">
    <source>
        <dbReference type="ARBA" id="ARBA00022679"/>
    </source>
</evidence>
<reference evidence="7" key="1">
    <citation type="journal article" date="2019" name="Int. J. Syst. Evol. Microbiol.">
        <title>The Global Catalogue of Microorganisms (GCM) 10K type strain sequencing project: providing services to taxonomists for standard genome sequencing and annotation.</title>
        <authorList>
            <consortium name="The Broad Institute Genomics Platform"/>
            <consortium name="The Broad Institute Genome Sequencing Center for Infectious Disease"/>
            <person name="Wu L."/>
            <person name="Ma J."/>
        </authorList>
    </citation>
    <scope>NUCLEOTIDE SEQUENCE [LARGE SCALE GENOMIC DNA]</scope>
    <source>
        <strain evidence="7">TBRC 7912</strain>
    </source>
</reference>
<evidence type="ECO:0000256" key="4">
    <source>
        <dbReference type="SAM" id="Phobius"/>
    </source>
</evidence>
<keyword evidence="2 6" id="KW-0418">Kinase</keyword>
<dbReference type="EMBL" id="JBHSBC010000039">
    <property type="protein sequence ID" value="MFC3985010.1"/>
    <property type="molecule type" value="Genomic_DNA"/>
</dbReference>
<dbReference type="Pfam" id="PF07730">
    <property type="entry name" value="HisKA_3"/>
    <property type="match status" value="1"/>
</dbReference>
<dbReference type="CDD" id="cd16917">
    <property type="entry name" value="HATPase_UhpB-NarQ-NarX-like"/>
    <property type="match status" value="1"/>
</dbReference>
<keyword evidence="3" id="KW-0902">Two-component regulatory system</keyword>
<feature type="transmembrane region" description="Helical" evidence="4">
    <location>
        <begin position="45"/>
        <end position="70"/>
    </location>
</feature>
<dbReference type="Gene3D" id="1.20.5.1930">
    <property type="match status" value="1"/>
</dbReference>
<feature type="transmembrane region" description="Helical" evidence="4">
    <location>
        <begin position="298"/>
        <end position="316"/>
    </location>
</feature>
<evidence type="ECO:0000313" key="6">
    <source>
        <dbReference type="EMBL" id="MFC3985010.1"/>
    </source>
</evidence>
<evidence type="ECO:0000259" key="5">
    <source>
        <dbReference type="Pfam" id="PF07730"/>
    </source>
</evidence>
<feature type="transmembrane region" description="Helical" evidence="4">
    <location>
        <begin position="206"/>
        <end position="225"/>
    </location>
</feature>
<dbReference type="PANTHER" id="PTHR24421:SF63">
    <property type="entry name" value="SENSOR HISTIDINE KINASE DESK"/>
    <property type="match status" value="1"/>
</dbReference>
<feature type="transmembrane region" description="Helical" evidence="4">
    <location>
        <begin position="260"/>
        <end position="278"/>
    </location>
</feature>
<gene>
    <name evidence="6" type="ORF">ACFOYY_33125</name>
</gene>
<keyword evidence="4" id="KW-1133">Transmembrane helix</keyword>
<feature type="domain" description="Signal transduction histidine kinase subgroup 3 dimerisation and phosphoacceptor" evidence="5">
    <location>
        <begin position="366"/>
        <end position="421"/>
    </location>
</feature>
<dbReference type="Proteomes" id="UP001595698">
    <property type="component" value="Unassembled WGS sequence"/>
</dbReference>